<name>A0A7U2EU60_PHANO</name>
<dbReference type="RefSeq" id="XP_001793952.1">
    <property type="nucleotide sequence ID" value="XM_001793900.1"/>
</dbReference>
<dbReference type="Proteomes" id="UP000663193">
    <property type="component" value="Chromosome 3"/>
</dbReference>
<protein>
    <submittedName>
        <fullName evidence="2">Uncharacterized protein</fullName>
    </submittedName>
</protein>
<dbReference type="EMBL" id="CP069025">
    <property type="protein sequence ID" value="QRC93146.1"/>
    <property type="molecule type" value="Genomic_DNA"/>
</dbReference>
<feature type="region of interest" description="Disordered" evidence="1">
    <location>
        <begin position="273"/>
        <end position="293"/>
    </location>
</feature>
<gene>
    <name evidence="2" type="ORF">JI435_033840</name>
</gene>
<proteinExistence type="predicted"/>
<dbReference type="VEuPathDB" id="FungiDB:JI435_033840"/>
<dbReference type="AlphaFoldDB" id="A0A7U2EU60"/>
<feature type="compositionally biased region" description="Gly residues" evidence="1">
    <location>
        <begin position="345"/>
        <end position="356"/>
    </location>
</feature>
<organism evidence="2 3">
    <name type="scientific">Phaeosphaeria nodorum (strain SN15 / ATCC MYA-4574 / FGSC 10173)</name>
    <name type="common">Glume blotch fungus</name>
    <name type="synonym">Parastagonospora nodorum</name>
    <dbReference type="NCBI Taxonomy" id="321614"/>
    <lineage>
        <taxon>Eukaryota</taxon>
        <taxon>Fungi</taxon>
        <taxon>Dikarya</taxon>
        <taxon>Ascomycota</taxon>
        <taxon>Pezizomycotina</taxon>
        <taxon>Dothideomycetes</taxon>
        <taxon>Pleosporomycetidae</taxon>
        <taxon>Pleosporales</taxon>
        <taxon>Pleosporineae</taxon>
        <taxon>Phaeosphaeriaceae</taxon>
        <taxon>Parastagonospora</taxon>
    </lineage>
</organism>
<dbReference type="OrthoDB" id="3811525at2759"/>
<keyword evidence="3" id="KW-1185">Reference proteome</keyword>
<feature type="region of interest" description="Disordered" evidence="1">
    <location>
        <begin position="312"/>
        <end position="356"/>
    </location>
</feature>
<dbReference type="KEGG" id="pno:SNOG_03384"/>
<evidence type="ECO:0000313" key="2">
    <source>
        <dbReference type="EMBL" id="QRC93146.1"/>
    </source>
</evidence>
<evidence type="ECO:0000313" key="3">
    <source>
        <dbReference type="Proteomes" id="UP000663193"/>
    </source>
</evidence>
<evidence type="ECO:0000256" key="1">
    <source>
        <dbReference type="SAM" id="MobiDB-lite"/>
    </source>
</evidence>
<sequence>MAFINDDRFANGVPRLSGGGNNIRQWEYHLGSYAAAISGDEIVKGSKPDDGSEEWSRIDDALRNTIIFTISAWTFEFKAVKAAKTAAEAFSAIKERFRFHVAQARIKVYSAFHTLNAASFRSAENFTTAFMSQLAAMEKEGFSTVPLEMVLRFLIALDPVLPVYCRHRRADIYNDFPVSLDTMISDLLQNTDIDKAFKDSYTVFERARKAKAAADSASGMAKNIAKAGSVCKDCGSSHKSAGDVCYSAHPELAPKKWVSKNMGRIVAAREYKEGQQQSGGFTGSSSSVHAEGGLEGGFTGFSPLLHALMSAETTSTTEAPIIPESTADTDTLMDQDHTSDAESESGGGCALGGFEQ</sequence>
<feature type="compositionally biased region" description="Low complexity" evidence="1">
    <location>
        <begin position="274"/>
        <end position="287"/>
    </location>
</feature>
<accession>A0A7U2EU60</accession>
<reference evidence="3" key="1">
    <citation type="journal article" date="2021" name="BMC Genomics">
        <title>Chromosome-level genome assembly and manually-curated proteome of model necrotroph Parastagonospora nodorum Sn15 reveals a genome-wide trove of candidate effector homologs, and redundancy of virulence-related functions within an accessory chromosome.</title>
        <authorList>
            <person name="Bertazzoni S."/>
            <person name="Jones D.A.B."/>
            <person name="Phan H.T."/>
            <person name="Tan K.-C."/>
            <person name="Hane J.K."/>
        </authorList>
    </citation>
    <scope>NUCLEOTIDE SEQUENCE [LARGE SCALE GENOMIC DNA]</scope>
    <source>
        <strain evidence="3">SN15 / ATCC MYA-4574 / FGSC 10173)</strain>
    </source>
</reference>